<accession>G2DW78</accession>
<comment type="caution">
    <text evidence="2">The sequence shown here is derived from an EMBL/GenBank/DDBJ whole genome shotgun (WGS) entry which is preliminary data.</text>
</comment>
<reference evidence="2 3" key="1">
    <citation type="submission" date="2011-06" db="EMBL/GenBank/DDBJ databases">
        <title>The draft genome of Thiorhodococcus drewsii AZ1.</title>
        <authorList>
            <consortium name="US DOE Joint Genome Institute (JGI-PGF)"/>
            <person name="Lucas S."/>
            <person name="Han J."/>
            <person name="Lapidus A."/>
            <person name="Cheng J.-F."/>
            <person name="Goodwin L."/>
            <person name="Pitluck S."/>
            <person name="Peters L."/>
            <person name="Land M.L."/>
            <person name="Hauser L."/>
            <person name="Vogl K."/>
            <person name="Liu Z."/>
            <person name="Imhoff J."/>
            <person name="Thiel V."/>
            <person name="Frigaard N.-U."/>
            <person name="Bryant D.A."/>
            <person name="Woyke T.J."/>
        </authorList>
    </citation>
    <scope>NUCLEOTIDE SEQUENCE [LARGE SCALE GENOMIC DNA]</scope>
    <source>
        <strain evidence="2 3">AZ1</strain>
    </source>
</reference>
<protein>
    <recommendedName>
        <fullName evidence="1">DUF8082 domain-containing protein</fullName>
    </recommendedName>
</protein>
<gene>
    <name evidence="2" type="ORF">ThidrDRAFT_0267</name>
</gene>
<dbReference type="Proteomes" id="UP000004200">
    <property type="component" value="Unassembled WGS sequence"/>
</dbReference>
<organism evidence="2 3">
    <name type="scientific">Thiorhodococcus drewsii AZ1</name>
    <dbReference type="NCBI Taxonomy" id="765913"/>
    <lineage>
        <taxon>Bacteria</taxon>
        <taxon>Pseudomonadati</taxon>
        <taxon>Pseudomonadota</taxon>
        <taxon>Gammaproteobacteria</taxon>
        <taxon>Chromatiales</taxon>
        <taxon>Chromatiaceae</taxon>
        <taxon>Thiorhodococcus</taxon>
    </lineage>
</organism>
<evidence type="ECO:0000259" key="1">
    <source>
        <dbReference type="Pfam" id="PF26309"/>
    </source>
</evidence>
<dbReference type="RefSeq" id="WP_007038983.1">
    <property type="nucleotide sequence ID" value="NZ_AFWT01000002.1"/>
</dbReference>
<name>G2DW78_9GAMM</name>
<sequence length="184" mass="19665">MADGYILFAKIVEEIRRLVSQQVTGTLFIATNENRSAQVSIEDGKIVYLYFSNTVGTTALERMAQIHAGRYRFQEGPAGLPRVDLPPTETILAALEAAASREGASDRREGGEAPAVAAGLTEPQKSVLVACLVEFIGPIAEILSEDHLRQASDLNTAIDALAGEIPSPDQAAQFRTLVLSKLSG</sequence>
<evidence type="ECO:0000313" key="3">
    <source>
        <dbReference type="Proteomes" id="UP000004200"/>
    </source>
</evidence>
<evidence type="ECO:0000313" key="2">
    <source>
        <dbReference type="EMBL" id="EGV33578.1"/>
    </source>
</evidence>
<dbReference type="OrthoDB" id="5770731at2"/>
<dbReference type="Pfam" id="PF26309">
    <property type="entry name" value="DUF8082"/>
    <property type="match status" value="1"/>
</dbReference>
<dbReference type="AlphaFoldDB" id="G2DW78"/>
<keyword evidence="3" id="KW-1185">Reference proteome</keyword>
<feature type="domain" description="DUF8082" evidence="1">
    <location>
        <begin position="126"/>
        <end position="182"/>
    </location>
</feature>
<dbReference type="EMBL" id="AFWT01000002">
    <property type="protein sequence ID" value="EGV33578.1"/>
    <property type="molecule type" value="Genomic_DNA"/>
</dbReference>
<dbReference type="InterPro" id="IPR058395">
    <property type="entry name" value="DUF8082"/>
</dbReference>
<dbReference type="eggNOG" id="ENOG5033EWZ">
    <property type="taxonomic scope" value="Bacteria"/>
</dbReference>
<dbReference type="STRING" id="765913.ThidrDRAFT_0267"/>
<proteinExistence type="predicted"/>